<feature type="region of interest" description="Disordered" evidence="2">
    <location>
        <begin position="1622"/>
        <end position="1679"/>
    </location>
</feature>
<feature type="region of interest" description="Disordered" evidence="2">
    <location>
        <begin position="2411"/>
        <end position="2489"/>
    </location>
</feature>
<keyword evidence="4" id="KW-1185">Reference proteome</keyword>
<feature type="compositionally biased region" description="Basic and acidic residues" evidence="2">
    <location>
        <begin position="2872"/>
        <end position="2883"/>
    </location>
</feature>
<dbReference type="EMBL" id="HG675768">
    <property type="protein sequence ID" value="CDJ43478.1"/>
    <property type="molecule type" value="Genomic_DNA"/>
</dbReference>
<protein>
    <submittedName>
        <fullName evidence="3">Uncharacterized protein</fullName>
    </submittedName>
</protein>
<gene>
    <name evidence="3" type="ORF">ETH_00023095</name>
</gene>
<feature type="compositionally biased region" description="Basic and acidic residues" evidence="2">
    <location>
        <begin position="1042"/>
        <end position="1062"/>
    </location>
</feature>
<dbReference type="VEuPathDB" id="ToxoDB:ETH2_0841300"/>
<name>U6L2R2_EIMTE</name>
<dbReference type="Proteomes" id="UP000030747">
    <property type="component" value="Unassembled WGS sequence"/>
</dbReference>
<feature type="region of interest" description="Disordered" evidence="2">
    <location>
        <begin position="1414"/>
        <end position="1458"/>
    </location>
</feature>
<feature type="compositionally biased region" description="Polar residues" evidence="2">
    <location>
        <begin position="1661"/>
        <end position="1670"/>
    </location>
</feature>
<feature type="region of interest" description="Disordered" evidence="2">
    <location>
        <begin position="2822"/>
        <end position="2947"/>
    </location>
</feature>
<evidence type="ECO:0000256" key="1">
    <source>
        <dbReference type="SAM" id="Coils"/>
    </source>
</evidence>
<feature type="region of interest" description="Disordered" evidence="2">
    <location>
        <begin position="478"/>
        <end position="500"/>
    </location>
</feature>
<feature type="region of interest" description="Disordered" evidence="2">
    <location>
        <begin position="620"/>
        <end position="665"/>
    </location>
</feature>
<reference evidence="3" key="2">
    <citation type="submission" date="2013-10" db="EMBL/GenBank/DDBJ databases">
        <authorList>
            <person name="Aslett M."/>
        </authorList>
    </citation>
    <scope>NUCLEOTIDE SEQUENCE [LARGE SCALE GENOMIC DNA]</scope>
    <source>
        <strain evidence="3">Houghton</strain>
    </source>
</reference>
<feature type="compositionally biased region" description="Low complexity" evidence="2">
    <location>
        <begin position="2899"/>
        <end position="2910"/>
    </location>
</feature>
<feature type="compositionally biased region" description="Polar residues" evidence="2">
    <location>
        <begin position="2846"/>
        <end position="2862"/>
    </location>
</feature>
<reference evidence="3" key="1">
    <citation type="submission" date="2013-10" db="EMBL/GenBank/DDBJ databases">
        <title>Genomic analysis of the causative agents of coccidiosis in chickens.</title>
        <authorList>
            <person name="Reid A.J."/>
            <person name="Blake D."/>
            <person name="Billington K."/>
            <person name="Browne H."/>
            <person name="Dunn M."/>
            <person name="Hung S."/>
            <person name="Kawahara F."/>
            <person name="Miranda-Saavedra D."/>
            <person name="Mourier T."/>
            <person name="Nagra H."/>
            <person name="Otto T.D."/>
            <person name="Rawlings N."/>
            <person name="Sanchez A."/>
            <person name="Sanders M."/>
            <person name="Subramaniam C."/>
            <person name="Tay Y."/>
            <person name="Dear P."/>
            <person name="Doerig C."/>
            <person name="Gruber A."/>
            <person name="Parkinson J."/>
            <person name="Shirley M."/>
            <person name="Wan K.L."/>
            <person name="Berriman M."/>
            <person name="Tomley F."/>
            <person name="Pain A."/>
        </authorList>
    </citation>
    <scope>NUCLEOTIDE SEQUENCE [LARGE SCALE GENOMIC DNA]</scope>
    <source>
        <strain evidence="3">Houghton</strain>
    </source>
</reference>
<evidence type="ECO:0000256" key="2">
    <source>
        <dbReference type="SAM" id="MobiDB-lite"/>
    </source>
</evidence>
<feature type="coiled-coil region" evidence="1">
    <location>
        <begin position="160"/>
        <end position="187"/>
    </location>
</feature>
<dbReference type="RefSeq" id="XP_013234228.1">
    <property type="nucleotide sequence ID" value="XM_013378774.1"/>
</dbReference>
<evidence type="ECO:0000313" key="4">
    <source>
        <dbReference type="Proteomes" id="UP000030747"/>
    </source>
</evidence>
<feature type="region of interest" description="Disordered" evidence="2">
    <location>
        <begin position="988"/>
        <end position="1007"/>
    </location>
</feature>
<feature type="compositionally biased region" description="Low complexity" evidence="2">
    <location>
        <begin position="822"/>
        <end position="833"/>
    </location>
</feature>
<sequence>MNGHWGTGASAASPLPNLSPQARRVCDEARAAAAWLWVQSEIAGAFERFSKDLLAIHGRGLNAVTVLDTCRQKNATGKPDNEGSENVSDGGGARDALNSLLLLCSEAGAEAERFSSALKVGVVKPLEDALHVFATAADASDSPDAANTQVPSEFAGSGDVQKAARRLQLAEEELTKAEASLQELRALFGEAVNSSLEQKATQRICRASRLKVAAQEALQQALAAEAAKRRQCPTSSAPRTFGSVELKGSARLLKAGNDCAWAQAGGVSTEEHQRRVSLAVLQSMRAASKAALTSQQRSTGYVLHYVRDMQLFAAAEAAAASASGSFTGDAGQDMIAPGAAEELISQLYKQANGGPDTSQQRTTEATLRNLLLHQEKQLQETLNERDELRLKSEGLQKEIQSKQKELEELKKQREEDALAVSLSPKERRQKVRKQVTINLGESDEENTWQESQSLYQGGVRGELHGRAERALQLSAVKAGSAEGPLRESPDNSPPAAGQSNTKEPIEMIWVDVQLKYEAFLISLRSLPLSNMSLDSTKPTDEQRKEQQWSSDRGEVSGLSSSLASRPVGASNEVTAHDVHWRDPAFAACLAEAIASAADAALPSFLVRCCRRAAAAASLASPANSTAPRIHRTGRMSVQQVQDRILSSRRQQQQQQESTGGISSGPLEWKESDLQMLAYEVLLLTSYHHSQYSAAAALLVDEEAHLLSSSSNQGASLEAQSLSGATAAATGSRQMRRPRKSLARAMSLRLGAAIGSEAEDQQQEQQTCEGQAELNAMGDALMHQQQHQGPNAPPVLPRRPRKSLARAMSLKLGSVNTASLETQQQHQQQHQLQQGDGTAGGCVTDVSGFPDSNFAASADLLGPCHPFSLPLEEWQRRIEAGNFPKGPLSHRSVIPTRQRLQTAIQWMSPSPILQQSNENVLVQLLQLARVSFDLPSSSSNKLLSLLTPISNSGFGPGCGTCIHPCDLRYRVFRLMESWRVALWPAASASKALPRKQQQQQQQRQHQRGRFFHGAAAAAIGKLDTSHGVRGALRRRAGDLMSAGDKETVEGRRSSAKAFGEHRGSSPGGGHGTQQRKQQLAGDLGPPALLQLPQERRRSKRGSASSTAAATTVAGATAVVHYPPAPETEAQNHQDPVFRSFVERQLQLLYAAALTRCIRLLKFLLPQGGGRAPAAAAAAAGLEGEEGLSGCDVVYPLPGSPWRPLQVQQLYAREKSRSDEEAFLYFLRSLLLCQGETSDSQTSPHAPAFLLYSKEETAAAIAAAAQLQLLPLRLLCCFYHIFAYIFALQQLHRRQLWGDEEASVGIEEVSILVTDYSAASAGTGEAEAPLTWEVRTEHRDRGGLQLLQLLEHSMSQAASLDSALRCTLAARSNNNPTLKRLSTVDFTVSNGDIQTSPQQPRRQLSLKPVRNLLEVPDTRSDCGEMTEDSDASGVWGSDVEAAGKGRGASTHQGEPAGPLQGALRSAFRRPTLKALRRRTLRTLEGGATATGAATAAARMLDGAEQRQLLCLPREVQLCAYWCMDVPLLLSLLLLLSRCCADSTSTNGLQLDAPSLVQGLLLVAHAAQVGTDPTCPSADEPTSTSNSALQLLKATRAGSGFPGISLDSVSLLVAACVWATSSNSSPSSHEVQQQQQQQQQQHLTPPPAGSAELTDMTVQKHEVAQSSAHTSPNRPDCSLTAEQQQQQRLIQQLMSVTQSIVQPARVEVVSTALELVSDFGTFLKKPSAGIDETADEVGWVFGNVQETDDRELETSAAIVAPVAAAAVHAEGSPGDSVSASGGNNIAPTSPRSGARVAGSATGYTVVLRKPDKGTDGKPTAAARIDSISSGLDLMELSRVRGERLLLSLRSSLLERDEEGTEKEGALSAQPIPTFSGFLTNRLWLGADWWVARNSSNRGRGEQHRALRKSQWASCCYGLSALLPSRVELQQQEIAALQLLGSDFLLQLQQQLQDYRRHFEPQGLHLALALWRSVVQRLLLLPQAQQQQQREITVGGRGQTAGGRAYGICSEVPEEWVRRTRDVLQRAVDNGVGLHEASTQAQDREGTPDREVNGVAADNSWVWMLHRLVQGPTALHDMLRCFVYRSLSAAAGRLLGRHVLRLVQIANGEKGAFRDAAARDMNAVEEQEVEAGERATSGAEEEAEEDEILSALAKGIDRFLSHVHSELLLYSFIFSPLLPLRGEHALLVLAAAKSVLLSVISLVSRCAERAVQNPERRGLPAKGGRDVLAALSAFERLADELCFGGVLCVTFSSDKEALQRGLVSALAPRFFASFSLHLSDLTDILSQAFLRDVFLPANPPHSVYSENAIDGWCCIYGVVEAALDSFLPLRWLIPRLLQFLSELFASLCRSLTDPCISQNEGPGAWGGRPMLPLLALRQLQQTCFMSLLDIRGRKAAFAECPLVVHFLALQRTSEEHSRKHRRKSKGWKGRMTQLVGGWEDGNPQQGLARAGSAYLSGVEDDNSGDSTDHQGTSAHQPPKGTTGRPTEDDKGRSRSVFRLLFGQNDSRESSITRGGQARSDADAAGRASAGLRPFIQGLDRLCPTVTQLLAAVDTLTDWEAARQKTALTAGQRPTSGLQRWLVRLHIVELYLQRLPGLREKLVNEAKKRIVRRCPRDVEVVQHLRKLPGRGDNAGSNGVTQTPARDPLQLLQLEEFKEVNAAVDNAIEAVTQKFQETAKELCSLAAAHLIYYELQGDIFGNMYAGEDAFSGMTLSRLLQAFPNTVEAFFCAAPLEWQDELASAVIRSLVEAWCLLLLEWGYGGHCYERDELEVLEADLNCLRQYVSENEITLEDGEDMLDRVSDFLVMLDADGSCLAGAEFLAKQQDSPNFEPSVDPTEKNRRSTVCHGRPSQTTAIPISTDVTGDNETPPRSRHKGHEETEAGERSTGRRHRSKSKGWGGVGRWVRGVYGGSSTHTHKHHSRTSGKAAHDRDDADAARPHESPRRSLRFAM</sequence>
<dbReference type="OMA" id="YIVYYEL"/>
<organism evidence="3 4">
    <name type="scientific">Eimeria tenella</name>
    <name type="common">Coccidian parasite</name>
    <dbReference type="NCBI Taxonomy" id="5802"/>
    <lineage>
        <taxon>Eukaryota</taxon>
        <taxon>Sar</taxon>
        <taxon>Alveolata</taxon>
        <taxon>Apicomplexa</taxon>
        <taxon>Conoidasida</taxon>
        <taxon>Coccidia</taxon>
        <taxon>Eucoccidiorida</taxon>
        <taxon>Eimeriorina</taxon>
        <taxon>Eimeriidae</taxon>
        <taxon>Eimeria</taxon>
    </lineage>
</organism>
<keyword evidence="1" id="KW-0175">Coiled coil</keyword>
<feature type="compositionally biased region" description="Low complexity" evidence="2">
    <location>
        <begin position="1629"/>
        <end position="1638"/>
    </location>
</feature>
<feature type="compositionally biased region" description="Basic residues" evidence="2">
    <location>
        <begin position="2414"/>
        <end position="2424"/>
    </location>
</feature>
<dbReference type="GeneID" id="25253731"/>
<feature type="compositionally biased region" description="Basic and acidic residues" evidence="2">
    <location>
        <begin position="537"/>
        <end position="554"/>
    </location>
</feature>
<feature type="compositionally biased region" description="Basic and acidic residues" evidence="2">
    <location>
        <begin position="2923"/>
        <end position="2940"/>
    </location>
</feature>
<evidence type="ECO:0000313" key="3">
    <source>
        <dbReference type="EMBL" id="CDJ43478.1"/>
    </source>
</evidence>
<proteinExistence type="predicted"/>
<feature type="region of interest" description="Disordered" evidence="2">
    <location>
        <begin position="1033"/>
        <end position="1077"/>
    </location>
</feature>
<accession>U6L2R2</accession>
<dbReference type="OrthoDB" id="332714at2759"/>
<dbReference type="VEuPathDB" id="ToxoDB:ETH_00023095"/>
<feature type="region of interest" description="Disordered" evidence="2">
    <location>
        <begin position="818"/>
        <end position="837"/>
    </location>
</feature>
<feature type="region of interest" description="Disordered" evidence="2">
    <location>
        <begin position="531"/>
        <end position="568"/>
    </location>
</feature>
<feature type="coiled-coil region" evidence="1">
    <location>
        <begin position="371"/>
        <end position="419"/>
    </location>
</feature>